<dbReference type="PANTHER" id="PTHR40277:SF1">
    <property type="entry name" value="BLL5419 PROTEIN"/>
    <property type="match status" value="1"/>
</dbReference>
<sequence>MDLPRNPMRWVTLILLAVALVFLFWMLNEIGWDNISRQFIRIGYYWPLVLLPYGLLNLLVTLSWSVLLLTSEVRPSLGRLFMLRLAGESLNQLTPTATMGGEPFKAVRLTAAGVPWEEATASVLIQRGILVLGLVTYIVLGLVLAPFLVHGTSSNLEVLGLGTLLLGAGGLAFVYLQSRGPCLMGVRLLERLRLCPDRLRAKESELAKLDAFLAEFYRLYPRRGLLAFVLVLASWAAQAVEVYLVFQLLGHPISWGLAVCLDALVMLFAAVGFLIPASIGVQDGGGVLLSLGFNLGAALGAAFGILRRIREAFWLSLGLVVLAREK</sequence>
<evidence type="ECO:0000313" key="7">
    <source>
        <dbReference type="EMBL" id="ABK19196.1"/>
    </source>
</evidence>
<organism evidence="7 8">
    <name type="scientific">Syntrophobacter fumaroxidans (strain DSM 10017 / MPOB)</name>
    <dbReference type="NCBI Taxonomy" id="335543"/>
    <lineage>
        <taxon>Bacteria</taxon>
        <taxon>Pseudomonadati</taxon>
        <taxon>Thermodesulfobacteriota</taxon>
        <taxon>Syntrophobacteria</taxon>
        <taxon>Syntrophobacterales</taxon>
        <taxon>Syntrophobacteraceae</taxon>
        <taxon>Syntrophobacter</taxon>
    </lineage>
</organism>
<feature type="transmembrane region" description="Helical" evidence="6">
    <location>
        <begin position="156"/>
        <end position="176"/>
    </location>
</feature>
<reference evidence="7 8" key="1">
    <citation type="submission" date="2006-10" db="EMBL/GenBank/DDBJ databases">
        <title>Complete sequence of Syntrophobacter fumaroxidans MPOB.</title>
        <authorList>
            <consortium name="US DOE Joint Genome Institute"/>
            <person name="Copeland A."/>
            <person name="Lucas S."/>
            <person name="Lapidus A."/>
            <person name="Barry K."/>
            <person name="Detter J.C."/>
            <person name="Glavina del Rio T."/>
            <person name="Hammon N."/>
            <person name="Israni S."/>
            <person name="Pitluck S."/>
            <person name="Goltsman E.G."/>
            <person name="Martinez M."/>
            <person name="Schmutz J."/>
            <person name="Larimer F."/>
            <person name="Land M."/>
            <person name="Hauser L."/>
            <person name="Kyrpides N."/>
            <person name="Kim E."/>
            <person name="Boone D.R."/>
            <person name="Brockman F."/>
            <person name="Culley D."/>
            <person name="Ferry J."/>
            <person name="Gunsalus R."/>
            <person name="McInerney M.J."/>
            <person name="Morrison M."/>
            <person name="Plugge C."/>
            <person name="Rohlin L."/>
            <person name="Scholten J."/>
            <person name="Sieber J."/>
            <person name="Stams A.J.M."/>
            <person name="Worm P."/>
            <person name="Henstra A.M."/>
            <person name="Richardson P."/>
        </authorList>
    </citation>
    <scope>NUCLEOTIDE SEQUENCE [LARGE SCALE GENOMIC DNA]</scope>
    <source>
        <strain evidence="8">DSM 10017 / MPOB</strain>
    </source>
</reference>
<keyword evidence="5 6" id="KW-0472">Membrane</keyword>
<dbReference type="InParanoid" id="A0LP44"/>
<dbReference type="STRING" id="335543.Sfum_3526"/>
<protein>
    <submittedName>
        <fullName evidence="7">Uncharacterized protein</fullName>
    </submittedName>
</protein>
<feature type="transmembrane region" description="Helical" evidence="6">
    <location>
        <begin position="12"/>
        <end position="32"/>
    </location>
</feature>
<dbReference type="GO" id="GO:0005886">
    <property type="term" value="C:plasma membrane"/>
    <property type="evidence" value="ECO:0007669"/>
    <property type="project" value="UniProtKB-SubCell"/>
</dbReference>
<keyword evidence="8" id="KW-1185">Reference proteome</keyword>
<evidence type="ECO:0000256" key="4">
    <source>
        <dbReference type="ARBA" id="ARBA00022989"/>
    </source>
</evidence>
<evidence type="ECO:0000256" key="2">
    <source>
        <dbReference type="ARBA" id="ARBA00022475"/>
    </source>
</evidence>
<evidence type="ECO:0000313" key="8">
    <source>
        <dbReference type="Proteomes" id="UP000001784"/>
    </source>
</evidence>
<keyword evidence="3 6" id="KW-0812">Transmembrane</keyword>
<feature type="transmembrane region" description="Helical" evidence="6">
    <location>
        <begin position="44"/>
        <end position="67"/>
    </location>
</feature>
<evidence type="ECO:0000256" key="3">
    <source>
        <dbReference type="ARBA" id="ARBA00022692"/>
    </source>
</evidence>
<dbReference type="RefSeq" id="WP_011700321.1">
    <property type="nucleotide sequence ID" value="NC_008554.1"/>
</dbReference>
<keyword evidence="4 6" id="KW-1133">Transmembrane helix</keyword>
<dbReference type="InterPro" id="IPR022791">
    <property type="entry name" value="L-PG_synthase/AglD"/>
</dbReference>
<keyword evidence="2" id="KW-1003">Cell membrane</keyword>
<feature type="transmembrane region" description="Helical" evidence="6">
    <location>
        <begin position="287"/>
        <end position="306"/>
    </location>
</feature>
<feature type="transmembrane region" description="Helical" evidence="6">
    <location>
        <begin position="225"/>
        <end position="246"/>
    </location>
</feature>
<dbReference type="Pfam" id="PF03706">
    <property type="entry name" value="LPG_synthase_TM"/>
    <property type="match status" value="1"/>
</dbReference>
<dbReference type="Proteomes" id="UP000001784">
    <property type="component" value="Chromosome"/>
</dbReference>
<evidence type="ECO:0000256" key="6">
    <source>
        <dbReference type="SAM" id="Phobius"/>
    </source>
</evidence>
<dbReference type="NCBIfam" id="TIGR00374">
    <property type="entry name" value="flippase-like domain"/>
    <property type="match status" value="1"/>
</dbReference>
<dbReference type="AlphaFoldDB" id="A0LP44"/>
<gene>
    <name evidence="7" type="ordered locus">Sfum_3526</name>
</gene>
<dbReference type="HOGENOM" id="CLU_052307_1_0_7"/>
<comment type="subcellular location">
    <subcellularLocation>
        <location evidence="1">Cell membrane</location>
        <topology evidence="1">Multi-pass membrane protein</topology>
    </subcellularLocation>
</comment>
<evidence type="ECO:0000256" key="5">
    <source>
        <dbReference type="ARBA" id="ARBA00023136"/>
    </source>
</evidence>
<dbReference type="KEGG" id="sfu:Sfum_3526"/>
<proteinExistence type="predicted"/>
<dbReference type="eggNOG" id="COG0392">
    <property type="taxonomic scope" value="Bacteria"/>
</dbReference>
<name>A0LP44_SYNFM</name>
<evidence type="ECO:0000256" key="1">
    <source>
        <dbReference type="ARBA" id="ARBA00004651"/>
    </source>
</evidence>
<dbReference type="EMBL" id="CP000478">
    <property type="protein sequence ID" value="ABK19196.1"/>
    <property type="molecule type" value="Genomic_DNA"/>
</dbReference>
<feature type="transmembrane region" description="Helical" evidence="6">
    <location>
        <begin position="129"/>
        <end position="149"/>
    </location>
</feature>
<accession>A0LP44</accession>
<feature type="transmembrane region" description="Helical" evidence="6">
    <location>
        <begin position="253"/>
        <end position="275"/>
    </location>
</feature>
<dbReference type="PANTHER" id="PTHR40277">
    <property type="entry name" value="BLL5419 PROTEIN"/>
    <property type="match status" value="1"/>
</dbReference>